<dbReference type="PANTHER" id="PTHR33606:SF3">
    <property type="entry name" value="PROTEIN YCII"/>
    <property type="match status" value="1"/>
</dbReference>
<evidence type="ECO:0000259" key="1">
    <source>
        <dbReference type="Pfam" id="PF03795"/>
    </source>
</evidence>
<sequence>MASRLFSVSRSHLSSIASTVTRRSPPLIRNMSSSASPRTFEWLVVVPDKPGTLAKRLEVRPTHFANLKDKLDNGIYKMGGAVLDEVPETDDPTTFKFSGSTLVCIAESKEEILGWLNADIYAETGVWDVEKAQIWPFKCAFRHQFP</sequence>
<evidence type="ECO:0000313" key="3">
    <source>
        <dbReference type="Proteomes" id="UP000770015"/>
    </source>
</evidence>
<evidence type="ECO:0000313" key="2">
    <source>
        <dbReference type="EMBL" id="KAH6696989.1"/>
    </source>
</evidence>
<organism evidence="2 3">
    <name type="scientific">Plectosphaerella plurivora</name>
    <dbReference type="NCBI Taxonomy" id="936078"/>
    <lineage>
        <taxon>Eukaryota</taxon>
        <taxon>Fungi</taxon>
        <taxon>Dikarya</taxon>
        <taxon>Ascomycota</taxon>
        <taxon>Pezizomycotina</taxon>
        <taxon>Sordariomycetes</taxon>
        <taxon>Hypocreomycetidae</taxon>
        <taxon>Glomerellales</taxon>
        <taxon>Plectosphaerellaceae</taxon>
        <taxon>Plectosphaerella</taxon>
    </lineage>
</organism>
<comment type="caution">
    <text evidence="2">The sequence shown here is derived from an EMBL/GenBank/DDBJ whole genome shotgun (WGS) entry which is preliminary data.</text>
</comment>
<dbReference type="EMBL" id="JAGSXJ010000001">
    <property type="protein sequence ID" value="KAH6696989.1"/>
    <property type="molecule type" value="Genomic_DNA"/>
</dbReference>
<dbReference type="SUPFAM" id="SSF54909">
    <property type="entry name" value="Dimeric alpha+beta barrel"/>
    <property type="match status" value="1"/>
</dbReference>
<proteinExistence type="predicted"/>
<dbReference type="OrthoDB" id="5519740at2759"/>
<dbReference type="PANTHER" id="PTHR33606">
    <property type="entry name" value="PROTEIN YCII"/>
    <property type="match status" value="1"/>
</dbReference>
<gene>
    <name evidence="2" type="ORF">F5X68DRAFT_272074</name>
</gene>
<accession>A0A9P8VNZ6</accession>
<keyword evidence="3" id="KW-1185">Reference proteome</keyword>
<reference evidence="2" key="1">
    <citation type="journal article" date="2021" name="Nat. Commun.">
        <title>Genetic determinants of endophytism in the Arabidopsis root mycobiome.</title>
        <authorList>
            <person name="Mesny F."/>
            <person name="Miyauchi S."/>
            <person name="Thiergart T."/>
            <person name="Pickel B."/>
            <person name="Atanasova L."/>
            <person name="Karlsson M."/>
            <person name="Huettel B."/>
            <person name="Barry K.W."/>
            <person name="Haridas S."/>
            <person name="Chen C."/>
            <person name="Bauer D."/>
            <person name="Andreopoulos W."/>
            <person name="Pangilinan J."/>
            <person name="LaButti K."/>
            <person name="Riley R."/>
            <person name="Lipzen A."/>
            <person name="Clum A."/>
            <person name="Drula E."/>
            <person name="Henrissat B."/>
            <person name="Kohler A."/>
            <person name="Grigoriev I.V."/>
            <person name="Martin F.M."/>
            <person name="Hacquard S."/>
        </authorList>
    </citation>
    <scope>NUCLEOTIDE SEQUENCE</scope>
    <source>
        <strain evidence="2">MPI-SDFR-AT-0117</strain>
    </source>
</reference>
<protein>
    <recommendedName>
        <fullName evidence="1">YCII-related domain-containing protein</fullName>
    </recommendedName>
</protein>
<dbReference type="Gene3D" id="3.30.70.1060">
    <property type="entry name" value="Dimeric alpha+beta barrel"/>
    <property type="match status" value="1"/>
</dbReference>
<dbReference type="InterPro" id="IPR051807">
    <property type="entry name" value="Sec-metab_biosynth-assoc"/>
</dbReference>
<dbReference type="Pfam" id="PF03795">
    <property type="entry name" value="YCII"/>
    <property type="match status" value="1"/>
</dbReference>
<feature type="domain" description="YCII-related" evidence="1">
    <location>
        <begin position="42"/>
        <end position="137"/>
    </location>
</feature>
<name>A0A9P8VNZ6_9PEZI</name>
<dbReference type="InterPro" id="IPR005545">
    <property type="entry name" value="YCII"/>
</dbReference>
<dbReference type="Proteomes" id="UP000770015">
    <property type="component" value="Unassembled WGS sequence"/>
</dbReference>
<dbReference type="InterPro" id="IPR011008">
    <property type="entry name" value="Dimeric_a/b-barrel"/>
</dbReference>
<dbReference type="AlphaFoldDB" id="A0A9P8VNZ6"/>